<name>A0AAU2V7B0_9ACTN</name>
<protein>
    <submittedName>
        <fullName evidence="2">Uncharacterized protein</fullName>
    </submittedName>
</protein>
<organism evidence="2">
    <name type="scientific">Streptomyces sp. NBC_00003</name>
    <dbReference type="NCBI Taxonomy" id="2903608"/>
    <lineage>
        <taxon>Bacteria</taxon>
        <taxon>Bacillati</taxon>
        <taxon>Actinomycetota</taxon>
        <taxon>Actinomycetes</taxon>
        <taxon>Kitasatosporales</taxon>
        <taxon>Streptomycetaceae</taxon>
        <taxon>Streptomyces</taxon>
    </lineage>
</organism>
<accession>A0AAU2V7B0</accession>
<dbReference type="AlphaFoldDB" id="A0AAU2V7B0"/>
<gene>
    <name evidence="2" type="ORF">OG549_21410</name>
</gene>
<evidence type="ECO:0000313" key="2">
    <source>
        <dbReference type="EMBL" id="WTW63006.1"/>
    </source>
</evidence>
<sequence>MSDPVRYSQTPVELPLDDGWLYGYVKPQGCGVCDALDGQARAAIQRGQHRAAYEAAEEIRAHSDGHDRTSTPAAVRG</sequence>
<reference evidence="2" key="1">
    <citation type="submission" date="2022-10" db="EMBL/GenBank/DDBJ databases">
        <title>The complete genomes of actinobacterial strains from the NBC collection.</title>
        <authorList>
            <person name="Joergensen T.S."/>
            <person name="Alvarez Arevalo M."/>
            <person name="Sterndorff E.B."/>
            <person name="Faurdal D."/>
            <person name="Vuksanovic O."/>
            <person name="Mourched A.-S."/>
            <person name="Charusanti P."/>
            <person name="Shaw S."/>
            <person name="Blin K."/>
            <person name="Weber T."/>
        </authorList>
    </citation>
    <scope>NUCLEOTIDE SEQUENCE</scope>
    <source>
        <strain evidence="2">NBC_00003</strain>
    </source>
</reference>
<proteinExistence type="predicted"/>
<evidence type="ECO:0000256" key="1">
    <source>
        <dbReference type="SAM" id="MobiDB-lite"/>
    </source>
</evidence>
<feature type="region of interest" description="Disordered" evidence="1">
    <location>
        <begin position="58"/>
        <end position="77"/>
    </location>
</feature>
<dbReference type="EMBL" id="CP108318">
    <property type="protein sequence ID" value="WTW63006.1"/>
    <property type="molecule type" value="Genomic_DNA"/>
</dbReference>
<feature type="compositionally biased region" description="Basic and acidic residues" evidence="1">
    <location>
        <begin position="58"/>
        <end position="69"/>
    </location>
</feature>